<dbReference type="AlphaFoldDB" id="A0A1H9J0N1"/>
<feature type="domain" description="vWA-MoxR associated protein C-terminal" evidence="2">
    <location>
        <begin position="348"/>
        <end position="579"/>
    </location>
</feature>
<dbReference type="Proteomes" id="UP000199352">
    <property type="component" value="Unassembled WGS sequence"/>
</dbReference>
<dbReference type="InterPro" id="IPR045555">
    <property type="entry name" value="VMAP-M0"/>
</dbReference>
<gene>
    <name evidence="3" type="ORF">SAMN05216188_105156</name>
</gene>
<name>A0A1H9J0N1_9PSEU</name>
<dbReference type="STRING" id="402600.SAMN05216188_105156"/>
<evidence type="ECO:0008006" key="5">
    <source>
        <dbReference type="Google" id="ProtNLM"/>
    </source>
</evidence>
<reference evidence="4" key="1">
    <citation type="submission" date="2016-10" db="EMBL/GenBank/DDBJ databases">
        <authorList>
            <person name="Varghese N."/>
            <person name="Submissions S."/>
        </authorList>
    </citation>
    <scope>NUCLEOTIDE SEQUENCE [LARGE SCALE GENOMIC DNA]</scope>
    <source>
        <strain evidence="4">CGMCC 4.3525</strain>
    </source>
</reference>
<sequence length="598" mass="65715">MSLSPTEHRTIIAVDVAEFTRRDRRVNDLLVVHEGLYGVLKAAFADVGVDLSHCATEDRGDGALILVPSTVSKSELADKLPERLVAELRRYNSTKAEAAKIKLRVVLHAGDIRQNEHGWVGHALNHACRILEADIPKTELRNSGSVLAVIASAHFYQEVIFDDAGSAPDSYHRIDVSVKSFQGHAWLRLHGAVMPLSTAPAEPAAVLPDPDLADLAVRGLFTGDEVKVLRELLADAETARLPMLVSRATGSVVPMPRFGSVWDAFTHLADVNAGPDGIPPAVEFLELLAEELGGDNGAELKAWAARKVRGLRRANARQERQAARSPLPAEPRLRLMIVVELDGIDDNRCRLSFWRQDDPLDWPPLRGEVGEVRVDELEQRIDDLIIDAEGRWSGQSVSVALDFVLPRPLLRLPISSWKKERRSGDPRPIVYDYVLSLRSLERMRATYWHRPWRVRWESSSSDTPLWERIHPYGAPQGKENAIDAVLSESRWVGLVMDEPPSPRPDPSAGPDALTAALRAGLPLVLWHPAARAEDLRAIVAWLVSGEGGILGLPDRHRHAQLSAAEGDLVRDLVVLLDDPNWTVALDGPAAPTSGGGRG</sequence>
<keyword evidence="4" id="KW-1185">Reference proteome</keyword>
<organism evidence="3 4">
    <name type="scientific">Lentzea xinjiangensis</name>
    <dbReference type="NCBI Taxonomy" id="402600"/>
    <lineage>
        <taxon>Bacteria</taxon>
        <taxon>Bacillati</taxon>
        <taxon>Actinomycetota</taxon>
        <taxon>Actinomycetes</taxon>
        <taxon>Pseudonocardiales</taxon>
        <taxon>Pseudonocardiaceae</taxon>
        <taxon>Lentzea</taxon>
    </lineage>
</organism>
<feature type="domain" description="vWA-MoxR associated protein middle region 0" evidence="1">
    <location>
        <begin position="221"/>
        <end position="320"/>
    </location>
</feature>
<dbReference type="EMBL" id="FOFR01000005">
    <property type="protein sequence ID" value="SEQ80175.1"/>
    <property type="molecule type" value="Genomic_DNA"/>
</dbReference>
<protein>
    <recommendedName>
        <fullName evidence="5">Guanylate cyclase domain-containing protein</fullName>
    </recommendedName>
</protein>
<dbReference type="Pfam" id="PF19916">
    <property type="entry name" value="VMAP-M0"/>
    <property type="match status" value="1"/>
</dbReference>
<evidence type="ECO:0000313" key="4">
    <source>
        <dbReference type="Proteomes" id="UP000199352"/>
    </source>
</evidence>
<evidence type="ECO:0000259" key="2">
    <source>
        <dbReference type="Pfam" id="PF20028"/>
    </source>
</evidence>
<dbReference type="Pfam" id="PF20028">
    <property type="entry name" value="VMAP-C"/>
    <property type="match status" value="1"/>
</dbReference>
<evidence type="ECO:0000313" key="3">
    <source>
        <dbReference type="EMBL" id="SEQ80175.1"/>
    </source>
</evidence>
<accession>A0A1H9J0N1</accession>
<proteinExistence type="predicted"/>
<evidence type="ECO:0000259" key="1">
    <source>
        <dbReference type="Pfam" id="PF19916"/>
    </source>
</evidence>
<dbReference type="InterPro" id="IPR045450">
    <property type="entry name" value="VMAP_C"/>
</dbReference>